<dbReference type="PROSITE" id="PS50082">
    <property type="entry name" value="WD_REPEATS_2"/>
    <property type="match status" value="4"/>
</dbReference>
<dbReference type="Gene3D" id="2.130.10.10">
    <property type="entry name" value="YVTN repeat-like/Quinoprotein amine dehydrogenase"/>
    <property type="match status" value="2"/>
</dbReference>
<dbReference type="InterPro" id="IPR036322">
    <property type="entry name" value="WD40_repeat_dom_sf"/>
</dbReference>
<dbReference type="PROSITE" id="PS00678">
    <property type="entry name" value="WD_REPEATS_1"/>
    <property type="match status" value="3"/>
</dbReference>
<dbReference type="PANTHER" id="PTHR46573">
    <property type="entry name" value="WD REPEAT, SAM AND U-BOX DOMAIN-CONTAINING PROTEIN 1"/>
    <property type="match status" value="1"/>
</dbReference>
<protein>
    <recommendedName>
        <fullName evidence="4">U-box domain-containing protein</fullName>
    </recommendedName>
</protein>
<feature type="repeat" description="WD" evidence="3">
    <location>
        <begin position="57"/>
        <end position="98"/>
    </location>
</feature>
<keyword evidence="1 3" id="KW-0853">WD repeat</keyword>
<dbReference type="InterPro" id="IPR001680">
    <property type="entry name" value="WD40_rpt"/>
</dbReference>
<evidence type="ECO:0000313" key="5">
    <source>
        <dbReference type="EMBL" id="KAG5670891.1"/>
    </source>
</evidence>
<keyword evidence="6" id="KW-1185">Reference proteome</keyword>
<dbReference type="InterPro" id="IPR052085">
    <property type="entry name" value="WD-SAM-U-box"/>
</dbReference>
<evidence type="ECO:0000256" key="2">
    <source>
        <dbReference type="ARBA" id="ARBA00022737"/>
    </source>
</evidence>
<feature type="repeat" description="WD" evidence="3">
    <location>
        <begin position="287"/>
        <end position="320"/>
    </location>
</feature>
<dbReference type="Pfam" id="PF04564">
    <property type="entry name" value="U-box"/>
    <property type="match status" value="1"/>
</dbReference>
<dbReference type="InterPro" id="IPR003613">
    <property type="entry name" value="Ubox_domain"/>
</dbReference>
<feature type="repeat" description="WD" evidence="3">
    <location>
        <begin position="11"/>
        <end position="41"/>
    </location>
</feature>
<comment type="caution">
    <text evidence="5">The sequence shown here is derived from an EMBL/GenBank/DDBJ whole genome shotgun (WGS) entry which is preliminary data.</text>
</comment>
<reference evidence="5" key="1">
    <citation type="submission" date="2021-03" db="EMBL/GenBank/DDBJ databases">
        <title>Chromosome level genome of the anhydrobiotic midge Polypedilum vanderplanki.</title>
        <authorList>
            <person name="Yoshida Y."/>
            <person name="Kikawada T."/>
            <person name="Gusev O."/>
        </authorList>
    </citation>
    <scope>NUCLEOTIDE SEQUENCE</scope>
    <source>
        <strain evidence="5">NIAS01</strain>
        <tissue evidence="5">Whole body or cell culture</tissue>
    </source>
</reference>
<evidence type="ECO:0000256" key="1">
    <source>
        <dbReference type="ARBA" id="ARBA00022574"/>
    </source>
</evidence>
<sequence>MSIAPKLLQKIEVHQSDVTCLDFYGHSMLVTGSSDKTVRLFRWEAGSGFTEDKNSPFLCHKYSVTKVAFSPKGSVVASSSVDGSVILWDINTGQKTDIIHQPNGEAIRNMQFCPDGSLIATTDDTGLICIFGQDKVLKKSIKGVHEETVPTLTFTKDSKVMLTGCTLGNMRMFFTDFDAENVEPSLLIDNAHDLGVLSADFSKIIRLDPLDSNTKIYTLASSGNDNVIKIWRVYCLIGSHNNQPYRRSSATGSASSRLIPTSLQQHFSETATIYPTLYMNCECVHSFSAHGSSVTQVKFSSTGTMLASGSLDRLIKIWDLHGKVLKILSEHTRYVNAIAINADSTILASGSNDKQVHIWDLTGSFTLDSHISNGLKSLLMSLQINEKDVPMDFVCPITSEIMTDPVLCEDGFSYERSAIETWFAKDKRTSPMTNMELTTTELISNTKIKMEIENYLKKLDFDPFE</sequence>
<feature type="domain" description="U-box" evidence="4">
    <location>
        <begin position="388"/>
        <end position="462"/>
    </location>
</feature>
<proteinExistence type="predicted"/>
<dbReference type="EMBL" id="JADBJN010000003">
    <property type="protein sequence ID" value="KAG5670891.1"/>
    <property type="molecule type" value="Genomic_DNA"/>
</dbReference>
<dbReference type="CDD" id="cd16655">
    <property type="entry name" value="RING-Ubox_WDSUB1-like"/>
    <property type="match status" value="1"/>
</dbReference>
<dbReference type="InterPro" id="IPR015943">
    <property type="entry name" value="WD40/YVTN_repeat-like_dom_sf"/>
</dbReference>
<dbReference type="PROSITE" id="PS51698">
    <property type="entry name" value="U_BOX"/>
    <property type="match status" value="1"/>
</dbReference>
<dbReference type="PRINTS" id="PR00320">
    <property type="entry name" value="GPROTEINBRPT"/>
</dbReference>
<organism evidence="5 6">
    <name type="scientific">Polypedilum vanderplanki</name>
    <name type="common">Sleeping chironomid midge</name>
    <dbReference type="NCBI Taxonomy" id="319348"/>
    <lineage>
        <taxon>Eukaryota</taxon>
        <taxon>Metazoa</taxon>
        <taxon>Ecdysozoa</taxon>
        <taxon>Arthropoda</taxon>
        <taxon>Hexapoda</taxon>
        <taxon>Insecta</taxon>
        <taxon>Pterygota</taxon>
        <taxon>Neoptera</taxon>
        <taxon>Endopterygota</taxon>
        <taxon>Diptera</taxon>
        <taxon>Nematocera</taxon>
        <taxon>Chironomoidea</taxon>
        <taxon>Chironomidae</taxon>
        <taxon>Chironominae</taxon>
        <taxon>Polypedilum</taxon>
        <taxon>Polypedilum</taxon>
    </lineage>
</organism>
<dbReference type="GO" id="GO:0004842">
    <property type="term" value="F:ubiquitin-protein transferase activity"/>
    <property type="evidence" value="ECO:0007669"/>
    <property type="project" value="InterPro"/>
</dbReference>
<dbReference type="SMART" id="SM00504">
    <property type="entry name" value="Ubox"/>
    <property type="match status" value="1"/>
</dbReference>
<dbReference type="Gene3D" id="3.30.40.10">
    <property type="entry name" value="Zinc/RING finger domain, C3HC4 (zinc finger)"/>
    <property type="match status" value="1"/>
</dbReference>
<dbReference type="PANTHER" id="PTHR46573:SF1">
    <property type="entry name" value="WD REPEAT, SAM AND U-BOX DOMAIN-CONTAINING PROTEIN 1"/>
    <property type="match status" value="1"/>
</dbReference>
<evidence type="ECO:0000313" key="6">
    <source>
        <dbReference type="Proteomes" id="UP001107558"/>
    </source>
</evidence>
<evidence type="ECO:0000256" key="3">
    <source>
        <dbReference type="PROSITE-ProRule" id="PRU00221"/>
    </source>
</evidence>
<name>A0A9J6BN83_POLVA</name>
<dbReference type="SMART" id="SM00320">
    <property type="entry name" value="WD40"/>
    <property type="match status" value="7"/>
</dbReference>
<accession>A0A9J6BN83</accession>
<feature type="repeat" description="WD" evidence="3">
    <location>
        <begin position="328"/>
        <end position="369"/>
    </location>
</feature>
<dbReference type="SUPFAM" id="SSF57850">
    <property type="entry name" value="RING/U-box"/>
    <property type="match status" value="1"/>
</dbReference>
<dbReference type="Pfam" id="PF00400">
    <property type="entry name" value="WD40"/>
    <property type="match status" value="4"/>
</dbReference>
<dbReference type="InterPro" id="IPR020472">
    <property type="entry name" value="WD40_PAC1"/>
</dbReference>
<dbReference type="AlphaFoldDB" id="A0A9J6BN83"/>
<dbReference type="OrthoDB" id="10064100at2759"/>
<gene>
    <name evidence="5" type="ORF">PVAND_001122</name>
</gene>
<dbReference type="PROSITE" id="PS50294">
    <property type="entry name" value="WD_REPEATS_REGION"/>
    <property type="match status" value="3"/>
</dbReference>
<dbReference type="CDD" id="cd00200">
    <property type="entry name" value="WD40"/>
    <property type="match status" value="1"/>
</dbReference>
<keyword evidence="2" id="KW-0677">Repeat</keyword>
<dbReference type="InterPro" id="IPR013083">
    <property type="entry name" value="Znf_RING/FYVE/PHD"/>
</dbReference>
<dbReference type="SUPFAM" id="SSF50978">
    <property type="entry name" value="WD40 repeat-like"/>
    <property type="match status" value="1"/>
</dbReference>
<dbReference type="Proteomes" id="UP001107558">
    <property type="component" value="Chromosome 3"/>
</dbReference>
<dbReference type="GO" id="GO:0016567">
    <property type="term" value="P:protein ubiquitination"/>
    <property type="evidence" value="ECO:0007669"/>
    <property type="project" value="InterPro"/>
</dbReference>
<evidence type="ECO:0000259" key="4">
    <source>
        <dbReference type="PROSITE" id="PS51698"/>
    </source>
</evidence>
<dbReference type="InterPro" id="IPR019775">
    <property type="entry name" value="WD40_repeat_CS"/>
</dbReference>